<reference evidence="7" key="1">
    <citation type="submission" date="2016-10" db="EMBL/GenBank/DDBJ databases">
        <authorList>
            <person name="de Groot N.N."/>
        </authorList>
    </citation>
    <scope>NUCLEOTIDE SEQUENCE</scope>
</reference>
<organism evidence="7">
    <name type="scientific">hydrothermal vent metagenome</name>
    <dbReference type="NCBI Taxonomy" id="652676"/>
    <lineage>
        <taxon>unclassified sequences</taxon>
        <taxon>metagenomes</taxon>
        <taxon>ecological metagenomes</taxon>
    </lineage>
</organism>
<evidence type="ECO:0000256" key="6">
    <source>
        <dbReference type="SAM" id="Phobius"/>
    </source>
</evidence>
<name>A0A1W1C2I5_9ZZZZ</name>
<keyword evidence="4 6" id="KW-1133">Transmembrane helix</keyword>
<feature type="transmembrane region" description="Helical" evidence="6">
    <location>
        <begin position="231"/>
        <end position="259"/>
    </location>
</feature>
<feature type="transmembrane region" description="Helical" evidence="6">
    <location>
        <begin position="58"/>
        <end position="80"/>
    </location>
</feature>
<feature type="transmembrane region" description="Helical" evidence="6">
    <location>
        <begin position="139"/>
        <end position="169"/>
    </location>
</feature>
<protein>
    <submittedName>
        <fullName evidence="7">Membrane protein, putative</fullName>
    </submittedName>
</protein>
<keyword evidence="3 6" id="KW-0812">Transmembrane</keyword>
<feature type="transmembrane region" description="Helical" evidence="6">
    <location>
        <begin position="265"/>
        <end position="284"/>
    </location>
</feature>
<feature type="transmembrane region" description="Helical" evidence="6">
    <location>
        <begin position="329"/>
        <end position="347"/>
    </location>
</feature>
<dbReference type="GO" id="GO:0016020">
    <property type="term" value="C:membrane"/>
    <property type="evidence" value="ECO:0007669"/>
    <property type="project" value="UniProtKB-SubCell"/>
</dbReference>
<evidence type="ECO:0000256" key="2">
    <source>
        <dbReference type="ARBA" id="ARBA00009773"/>
    </source>
</evidence>
<accession>A0A1W1C2I5</accession>
<evidence type="ECO:0000256" key="1">
    <source>
        <dbReference type="ARBA" id="ARBA00004141"/>
    </source>
</evidence>
<dbReference type="InterPro" id="IPR002549">
    <property type="entry name" value="AI-2E-like"/>
</dbReference>
<sequence length="353" mass="39975">MKNNPFENTFIAIITCIAIGSLFWLFSDFLSALFFALLISNATFDYYKNLTKKYSDSISSFLMVFLVIIIFIIPFSYVLITISAKLYPFLNSINFSQEYLLDLWNKTINLAPFLDNNQTEITTYIKNNLPNIINNLKNIVFVIIQSFISFSSDFVLFIFISIFTLFYFYKYGSLFNKKLNAFIPLEKKLTDLLLQRFITVSTVLVGNVFIIAIIQGIVFSLLMLMVDLPALFLGVLVAIASFIPVIGSALIWVPIAIYFMINGDFFNASLVIIFSVIIIGFIIDNILRPILLTIIAKKSKTKIKILNYTLINVLSTFAGILKFGILGLFIGPIIAAMAVTIFELFTIKFNNNA</sequence>
<feature type="transmembrane region" description="Helical" evidence="6">
    <location>
        <begin position="12"/>
        <end position="38"/>
    </location>
</feature>
<keyword evidence="5 6" id="KW-0472">Membrane</keyword>
<feature type="transmembrane region" description="Helical" evidence="6">
    <location>
        <begin position="197"/>
        <end position="224"/>
    </location>
</feature>
<dbReference type="Pfam" id="PF01594">
    <property type="entry name" value="AI-2E_transport"/>
    <property type="match status" value="1"/>
</dbReference>
<comment type="similarity">
    <text evidence="2">Belongs to the autoinducer-2 exporter (AI-2E) (TC 2.A.86) family.</text>
</comment>
<dbReference type="PANTHER" id="PTHR21716:SF4">
    <property type="entry name" value="TRANSMEMBRANE PROTEIN 245"/>
    <property type="match status" value="1"/>
</dbReference>
<evidence type="ECO:0000313" key="7">
    <source>
        <dbReference type="EMBL" id="SFV59912.1"/>
    </source>
</evidence>
<dbReference type="PANTHER" id="PTHR21716">
    <property type="entry name" value="TRANSMEMBRANE PROTEIN"/>
    <property type="match status" value="1"/>
</dbReference>
<dbReference type="AlphaFoldDB" id="A0A1W1C2I5"/>
<evidence type="ECO:0000256" key="3">
    <source>
        <dbReference type="ARBA" id="ARBA00022692"/>
    </source>
</evidence>
<evidence type="ECO:0000256" key="4">
    <source>
        <dbReference type="ARBA" id="ARBA00022989"/>
    </source>
</evidence>
<evidence type="ECO:0000256" key="5">
    <source>
        <dbReference type="ARBA" id="ARBA00023136"/>
    </source>
</evidence>
<dbReference type="EMBL" id="FPHJ01000027">
    <property type="protein sequence ID" value="SFV59912.1"/>
    <property type="molecule type" value="Genomic_DNA"/>
</dbReference>
<gene>
    <name evidence="7" type="ORF">MNB_SUP05-5-653</name>
</gene>
<proteinExistence type="inferred from homology"/>
<comment type="subcellular location">
    <subcellularLocation>
        <location evidence="1">Membrane</location>
        <topology evidence="1">Multi-pass membrane protein</topology>
    </subcellularLocation>
</comment>